<keyword evidence="2" id="KW-1185">Reference proteome</keyword>
<evidence type="ECO:0000313" key="1">
    <source>
        <dbReference type="EMBL" id="AXY73369.1"/>
    </source>
</evidence>
<sequence>MNVAFEGLCISLGHKYPAEPAEAIKQFTEDYSPDDIYFFFTELLECALTTNHENFTTGEARSDIMLFCNRGAHALMANFTIAHKKTDQ</sequence>
<dbReference type="AlphaFoldDB" id="A0A3B7MJG0"/>
<organism evidence="1 2">
    <name type="scientific">Paraflavitalea soli</name>
    <dbReference type="NCBI Taxonomy" id="2315862"/>
    <lineage>
        <taxon>Bacteria</taxon>
        <taxon>Pseudomonadati</taxon>
        <taxon>Bacteroidota</taxon>
        <taxon>Chitinophagia</taxon>
        <taxon>Chitinophagales</taxon>
        <taxon>Chitinophagaceae</taxon>
        <taxon>Paraflavitalea</taxon>
    </lineage>
</organism>
<dbReference type="KEGG" id="pseg:D3H65_04970"/>
<proteinExistence type="predicted"/>
<reference evidence="1 2" key="1">
    <citation type="submission" date="2018-09" db="EMBL/GenBank/DDBJ databases">
        <title>Genome sequencing of strain 6GH32-13.</title>
        <authorList>
            <person name="Weon H.-Y."/>
            <person name="Heo J."/>
            <person name="Kwon S.-W."/>
        </authorList>
    </citation>
    <scope>NUCLEOTIDE SEQUENCE [LARGE SCALE GENOMIC DNA]</scope>
    <source>
        <strain evidence="1 2">5GH32-13</strain>
    </source>
</reference>
<evidence type="ECO:0000313" key="2">
    <source>
        <dbReference type="Proteomes" id="UP000263900"/>
    </source>
</evidence>
<gene>
    <name evidence="1" type="ORF">D3H65_04970</name>
</gene>
<dbReference type="EMBL" id="CP032157">
    <property type="protein sequence ID" value="AXY73369.1"/>
    <property type="molecule type" value="Genomic_DNA"/>
</dbReference>
<dbReference type="Proteomes" id="UP000263900">
    <property type="component" value="Chromosome"/>
</dbReference>
<name>A0A3B7MJG0_9BACT</name>
<dbReference type="RefSeq" id="WP_119049207.1">
    <property type="nucleotide sequence ID" value="NZ_CP032157.1"/>
</dbReference>
<protein>
    <submittedName>
        <fullName evidence="1">Uncharacterized protein</fullName>
    </submittedName>
</protein>
<accession>A0A3B7MJG0</accession>